<dbReference type="Pfam" id="PF04480">
    <property type="entry name" value="DUF559"/>
    <property type="match status" value="1"/>
</dbReference>
<evidence type="ECO:0000313" key="2">
    <source>
        <dbReference type="EMBL" id="CAB4916936.1"/>
    </source>
</evidence>
<dbReference type="Gene3D" id="3.40.960.10">
    <property type="entry name" value="VSR Endonuclease"/>
    <property type="match status" value="1"/>
</dbReference>
<feature type="domain" description="DUF559" evidence="1">
    <location>
        <begin position="199"/>
        <end position="294"/>
    </location>
</feature>
<dbReference type="InterPro" id="IPR007569">
    <property type="entry name" value="DUF559"/>
</dbReference>
<dbReference type="SUPFAM" id="SSF52980">
    <property type="entry name" value="Restriction endonuclease-like"/>
    <property type="match status" value="1"/>
</dbReference>
<protein>
    <submittedName>
        <fullName evidence="2">Unannotated protein</fullName>
    </submittedName>
</protein>
<name>A0A6J7HDN3_9ZZZZ</name>
<gene>
    <name evidence="2" type="ORF">UFOPK3610_01179</name>
</gene>
<evidence type="ECO:0000259" key="1">
    <source>
        <dbReference type="Pfam" id="PF04480"/>
    </source>
</evidence>
<sequence length="305" mass="34352">MNKQFRSLLVLASQQGGVVTRGQALEHGASYEAQRLRLSRREWSLRFGCLVVSRPPLGDDWLDAAALSLRFGPETVITGPTALRIRRIPIQHRLVMAVVAGEHTRLSGVSLLRDAAPRALGRTSHFTFAHPSDALADLLRVLPEVPAKELLDLALQRHWLSVNQLSEIIERRRTRGRTGTRQLEKLYRWAQSGTRSEAERRMLPLLRRVPGVRWRANYPILLNGQVVAEADFAVPELKLCIEIDGRAYHSDRVAFENDRARQNALVLAGWTVLRFTWEQITSHPDEVVRQVVLAVKARGLGQIAG</sequence>
<dbReference type="AlphaFoldDB" id="A0A6J7HDN3"/>
<proteinExistence type="predicted"/>
<accession>A0A6J7HDN3</accession>
<organism evidence="2">
    <name type="scientific">freshwater metagenome</name>
    <dbReference type="NCBI Taxonomy" id="449393"/>
    <lineage>
        <taxon>unclassified sequences</taxon>
        <taxon>metagenomes</taxon>
        <taxon>ecological metagenomes</taxon>
    </lineage>
</organism>
<reference evidence="2" key="1">
    <citation type="submission" date="2020-05" db="EMBL/GenBank/DDBJ databases">
        <authorList>
            <person name="Chiriac C."/>
            <person name="Salcher M."/>
            <person name="Ghai R."/>
            <person name="Kavagutti S V."/>
        </authorList>
    </citation>
    <scope>NUCLEOTIDE SEQUENCE</scope>
</reference>
<dbReference type="InterPro" id="IPR011335">
    <property type="entry name" value="Restrct_endonuc-II-like"/>
</dbReference>
<dbReference type="EMBL" id="CAFBMR010000046">
    <property type="protein sequence ID" value="CAB4916936.1"/>
    <property type="molecule type" value="Genomic_DNA"/>
</dbReference>